<keyword evidence="3" id="KW-1185">Reference proteome</keyword>
<protein>
    <recommendedName>
        <fullName evidence="1">SET domain-containing protein</fullName>
    </recommendedName>
</protein>
<evidence type="ECO:0000313" key="2">
    <source>
        <dbReference type="EMBL" id="KNE57326.1"/>
    </source>
</evidence>
<dbReference type="STRING" id="578462.A0A0L0S4I7"/>
<dbReference type="Pfam" id="PF00856">
    <property type="entry name" value="SET"/>
    <property type="match status" value="1"/>
</dbReference>
<dbReference type="InterPro" id="IPR046341">
    <property type="entry name" value="SET_dom_sf"/>
</dbReference>
<dbReference type="Gene3D" id="2.170.270.10">
    <property type="entry name" value="SET domain"/>
    <property type="match status" value="1"/>
</dbReference>
<dbReference type="OrthoDB" id="5984008at2759"/>
<dbReference type="AlphaFoldDB" id="A0A0L0S4I7"/>
<dbReference type="InterPro" id="IPR053201">
    <property type="entry name" value="Flavunoidine_N-MTase"/>
</dbReference>
<dbReference type="PANTHER" id="PTHR12350">
    <property type="entry name" value="HISTONE-LYSINE N-METHYLTRANSFERASE-RELATED"/>
    <property type="match status" value="1"/>
</dbReference>
<dbReference type="InterPro" id="IPR001214">
    <property type="entry name" value="SET_dom"/>
</dbReference>
<reference evidence="2 3" key="1">
    <citation type="submission" date="2009-11" db="EMBL/GenBank/DDBJ databases">
        <title>Annotation of Allomyces macrogynus ATCC 38327.</title>
        <authorList>
            <consortium name="The Broad Institute Genome Sequencing Platform"/>
            <person name="Russ C."/>
            <person name="Cuomo C."/>
            <person name="Burger G."/>
            <person name="Gray M.W."/>
            <person name="Holland P.W.H."/>
            <person name="King N."/>
            <person name="Lang F.B.F."/>
            <person name="Roger A.J."/>
            <person name="Ruiz-Trillo I."/>
            <person name="Young S.K."/>
            <person name="Zeng Q."/>
            <person name="Gargeya S."/>
            <person name="Fitzgerald M."/>
            <person name="Haas B."/>
            <person name="Abouelleil A."/>
            <person name="Alvarado L."/>
            <person name="Arachchi H.M."/>
            <person name="Berlin A."/>
            <person name="Chapman S.B."/>
            <person name="Gearin G."/>
            <person name="Goldberg J."/>
            <person name="Griggs A."/>
            <person name="Gujja S."/>
            <person name="Hansen M."/>
            <person name="Heiman D."/>
            <person name="Howarth C."/>
            <person name="Larimer J."/>
            <person name="Lui A."/>
            <person name="MacDonald P.J.P."/>
            <person name="McCowen C."/>
            <person name="Montmayeur A."/>
            <person name="Murphy C."/>
            <person name="Neiman D."/>
            <person name="Pearson M."/>
            <person name="Priest M."/>
            <person name="Roberts A."/>
            <person name="Saif S."/>
            <person name="Shea T."/>
            <person name="Sisk P."/>
            <person name="Stolte C."/>
            <person name="Sykes S."/>
            <person name="Wortman J."/>
            <person name="Nusbaum C."/>
            <person name="Birren B."/>
        </authorList>
    </citation>
    <scope>NUCLEOTIDE SEQUENCE [LARGE SCALE GENOMIC DNA]</scope>
    <source>
        <strain evidence="2 3">ATCC 38327</strain>
    </source>
</reference>
<dbReference type="VEuPathDB" id="FungiDB:AMAG_03048"/>
<evidence type="ECO:0000313" key="3">
    <source>
        <dbReference type="Proteomes" id="UP000054350"/>
    </source>
</evidence>
<name>A0A0L0S4I7_ALLM3</name>
<feature type="domain" description="SET" evidence="1">
    <location>
        <begin position="30"/>
        <end position="111"/>
    </location>
</feature>
<dbReference type="SUPFAM" id="SSF82199">
    <property type="entry name" value="SET domain"/>
    <property type="match status" value="1"/>
</dbReference>
<dbReference type="PANTHER" id="PTHR12350:SF19">
    <property type="entry name" value="SET DOMAIN-CONTAINING PROTEIN"/>
    <property type="match status" value="1"/>
</dbReference>
<proteinExistence type="predicted"/>
<organism evidence="2 3">
    <name type="scientific">Allomyces macrogynus (strain ATCC 38327)</name>
    <name type="common">Allomyces javanicus var. macrogynus</name>
    <dbReference type="NCBI Taxonomy" id="578462"/>
    <lineage>
        <taxon>Eukaryota</taxon>
        <taxon>Fungi</taxon>
        <taxon>Fungi incertae sedis</taxon>
        <taxon>Blastocladiomycota</taxon>
        <taxon>Blastocladiomycetes</taxon>
        <taxon>Blastocladiales</taxon>
        <taxon>Blastocladiaceae</taxon>
        <taxon>Allomyces</taxon>
    </lineage>
</organism>
<dbReference type="Proteomes" id="UP000054350">
    <property type="component" value="Unassembled WGS sequence"/>
</dbReference>
<gene>
    <name evidence="2" type="ORF">AMAG_03048</name>
</gene>
<dbReference type="OMA" id="QCLGWVD"/>
<evidence type="ECO:0000259" key="1">
    <source>
        <dbReference type="Pfam" id="PF00856"/>
    </source>
</evidence>
<dbReference type="eggNOG" id="ENOG502S11B">
    <property type="taxonomic scope" value="Eukaryota"/>
</dbReference>
<reference evidence="3" key="2">
    <citation type="submission" date="2009-11" db="EMBL/GenBank/DDBJ databases">
        <title>The Genome Sequence of Allomyces macrogynus strain ATCC 38327.</title>
        <authorList>
            <consortium name="The Broad Institute Genome Sequencing Platform"/>
            <person name="Russ C."/>
            <person name="Cuomo C."/>
            <person name="Shea T."/>
            <person name="Young S.K."/>
            <person name="Zeng Q."/>
            <person name="Koehrsen M."/>
            <person name="Haas B."/>
            <person name="Borodovsky M."/>
            <person name="Guigo R."/>
            <person name="Alvarado L."/>
            <person name="Berlin A."/>
            <person name="Borenstein D."/>
            <person name="Chen Z."/>
            <person name="Engels R."/>
            <person name="Freedman E."/>
            <person name="Gellesch M."/>
            <person name="Goldberg J."/>
            <person name="Griggs A."/>
            <person name="Gujja S."/>
            <person name="Heiman D."/>
            <person name="Hepburn T."/>
            <person name="Howarth C."/>
            <person name="Jen D."/>
            <person name="Larson L."/>
            <person name="Lewis B."/>
            <person name="Mehta T."/>
            <person name="Park D."/>
            <person name="Pearson M."/>
            <person name="Roberts A."/>
            <person name="Saif S."/>
            <person name="Shenoy N."/>
            <person name="Sisk P."/>
            <person name="Stolte C."/>
            <person name="Sykes S."/>
            <person name="Walk T."/>
            <person name="White J."/>
            <person name="Yandava C."/>
            <person name="Burger G."/>
            <person name="Gray M.W."/>
            <person name="Holland P.W.H."/>
            <person name="King N."/>
            <person name="Lang F.B.F."/>
            <person name="Roger A.J."/>
            <person name="Ruiz-Trillo I."/>
            <person name="Lander E."/>
            <person name="Nusbaum C."/>
        </authorList>
    </citation>
    <scope>NUCLEOTIDE SEQUENCE [LARGE SCALE GENOMIC DNA]</scope>
    <source>
        <strain evidence="3">ATCC 38327</strain>
    </source>
</reference>
<accession>A0A0L0S4I7</accession>
<dbReference type="EMBL" id="GG745331">
    <property type="protein sequence ID" value="KNE57326.1"/>
    <property type="molecule type" value="Genomic_DNA"/>
</dbReference>
<sequence>MSMPAADAYKPSHPDRFKVVFGKEDFSSKLVATRAFAKGEVIAKVDTAGAVAESEKRYSTIQVGKDKHAQVTSDLVYMNHSCNPSADFDAPNMALIATQDIAVGDDLSFFYPSSEWDMDQPFDCWCGASQCIMRVEGAKHVPADVLNRYSLTPHIQELKAEQEAEHHK</sequence>